<dbReference type="Pfam" id="PF17999">
    <property type="entry name" value="PulA_N1"/>
    <property type="match status" value="1"/>
</dbReference>
<dbReference type="GO" id="GO:0004553">
    <property type="term" value="F:hydrolase activity, hydrolyzing O-glycosyl compounds"/>
    <property type="evidence" value="ECO:0007669"/>
    <property type="project" value="InterPro"/>
</dbReference>
<dbReference type="Pfam" id="PF21653">
    <property type="entry name" value="pulA_all-beta"/>
    <property type="match status" value="1"/>
</dbReference>
<dbReference type="InterPro" id="IPR017853">
    <property type="entry name" value="GH"/>
</dbReference>
<dbReference type="Gene3D" id="3.20.20.80">
    <property type="entry name" value="Glycosidases"/>
    <property type="match status" value="1"/>
</dbReference>
<sequence length="726" mass="81394">MLHISRTFAAYLDEIDQITVLVPKARCLDDMEPFVMTAPGGEDIPLVVQQKEDLGDAVKYVCRFSAPFEFGATHWIRACSGEETDVQIGAVVRTAAFDDRFFYDGKLGVEYAKEQTIFRVWAPTATAVNVKLIHPDHGDVRYVPLARGERGVWSAAVPGDWERARYMYVACINRVWREAVDPYATAVSVNGECGVVVDWEKTKLAKPAPPLPPCPSPTDAVIYELSIRDFTSHPDSGAVWKGKYLGLTEEHTRGPNGTATGLSYLKELGVTHVQLMPFADFAGVDERDPQAAYNWGYNPLHLYAPEGSYATDPHDPYARIVELKQAIRALQENGLRVVMDAVYNHVYDREQSPLEKLVPGYYFRYDAYGRPANGTGVGNDIASERRMARRWIVDSVVFWAKEYGLNGFRFDLMGVHDIETMKSVRDALDAIDPSILVYGEGWDLPTPLAPEQKATMANAKRLPRLAYFNDRFRDAVKGSTFHLPDRGFALGDSAGREQVKTAIAGSLQAFGGLFCHPLQSVNYVECHDNHTFWDKMEAANSHEPEWLRRKRQKLATAIVLLAQGIPFLHSGQEFYRTKGGDENSYRSPDAVNRLDWERKSRYEDDVRYIQGLIAVRRAHGAFRLATEGDVQRHLTFLEPTPPSVIAYWLRDVALYGPWTDIVVIHHNEETGVVIALPDDGEWHVVCDGEQSGTVPLRQVRRFLDADGIGTWVLIKTGAAADVENGK</sequence>
<dbReference type="InterPro" id="IPR004193">
    <property type="entry name" value="Glyco_hydro_13_N"/>
</dbReference>
<dbReference type="Pfam" id="PF02922">
    <property type="entry name" value="CBM_48"/>
    <property type="match status" value="1"/>
</dbReference>
<feature type="domain" description="Glycosyl hydrolase family 13 catalytic" evidence="2">
    <location>
        <begin position="224"/>
        <end position="616"/>
    </location>
</feature>
<proteinExistence type="inferred from homology"/>
<dbReference type="NCBIfam" id="TIGR02104">
    <property type="entry name" value="pulA_typeI"/>
    <property type="match status" value="1"/>
</dbReference>
<evidence type="ECO:0000313" key="3">
    <source>
        <dbReference type="EMBL" id="ARV85784.1"/>
    </source>
</evidence>
<dbReference type="Gene3D" id="2.60.40.10">
    <property type="entry name" value="Immunoglobulins"/>
    <property type="match status" value="1"/>
</dbReference>
<dbReference type="InterPro" id="IPR013780">
    <property type="entry name" value="Glyco_hydro_b"/>
</dbReference>
<dbReference type="Gene3D" id="2.60.40.2320">
    <property type="match status" value="1"/>
</dbReference>
<dbReference type="EMBL" id="KX674366">
    <property type="protein sequence ID" value="ARV85784.1"/>
    <property type="molecule type" value="Genomic_DNA"/>
</dbReference>
<dbReference type="PANTHER" id="PTHR43002">
    <property type="entry name" value="GLYCOGEN DEBRANCHING ENZYME"/>
    <property type="match status" value="1"/>
</dbReference>
<dbReference type="SUPFAM" id="SSF81296">
    <property type="entry name" value="E set domains"/>
    <property type="match status" value="1"/>
</dbReference>
<reference evidence="3" key="1">
    <citation type="journal article" date="2017" name="Shi Pin Yu Fa Xiao Gong Ye">
        <title>Heterologous expression of the pullulanase gene from Geobacillus stearothermophilus and characterization of the recombinant enzyme.</title>
        <authorList>
            <person name="Xiao Y."/>
            <person name="Wang B."/>
            <person name="Shen W."/>
            <person name="Luo B."/>
            <person name="He L."/>
            <person name="Chen X."/>
            <person name="Fan Y."/>
        </authorList>
    </citation>
    <scope>NUCLEOTIDE SEQUENCE</scope>
    <source>
        <strain evidence="3">XQ3506</strain>
    </source>
</reference>
<dbReference type="SUPFAM" id="SSF51445">
    <property type="entry name" value="(Trans)glycosidases"/>
    <property type="match status" value="1"/>
</dbReference>
<dbReference type="Gene3D" id="2.60.40.1180">
    <property type="entry name" value="Golgi alpha-mannosidase II"/>
    <property type="match status" value="1"/>
</dbReference>
<dbReference type="InterPro" id="IPR014756">
    <property type="entry name" value="Ig_E-set"/>
</dbReference>
<dbReference type="InterPro" id="IPR011840">
    <property type="entry name" value="PulA_typeI"/>
</dbReference>
<name>A0A1Z1G750_GEOSE</name>
<organism evidence="3">
    <name type="scientific">Geobacillus stearothermophilus</name>
    <name type="common">Bacillus stearothermophilus</name>
    <dbReference type="NCBI Taxonomy" id="1422"/>
    <lineage>
        <taxon>Bacteria</taxon>
        <taxon>Bacillati</taxon>
        <taxon>Bacillota</taxon>
        <taxon>Bacilli</taxon>
        <taxon>Bacillales</taxon>
        <taxon>Anoxybacillaceae</taxon>
        <taxon>Geobacillus</taxon>
    </lineage>
</organism>
<protein>
    <submittedName>
        <fullName evidence="3">Thermostable pullulanase type I</fullName>
    </submittedName>
</protein>
<evidence type="ECO:0000256" key="1">
    <source>
        <dbReference type="ARBA" id="ARBA00008061"/>
    </source>
</evidence>
<dbReference type="InterPro" id="IPR040697">
    <property type="entry name" value="PulA_N1"/>
</dbReference>
<dbReference type="CDD" id="cd11341">
    <property type="entry name" value="AmyAc_Pullulanase_LD-like"/>
    <property type="match status" value="1"/>
</dbReference>
<dbReference type="InterPro" id="IPR006047">
    <property type="entry name" value="GH13_cat_dom"/>
</dbReference>
<accession>A0A1Z1G750</accession>
<dbReference type="InterPro" id="IPR013783">
    <property type="entry name" value="Ig-like_fold"/>
</dbReference>
<dbReference type="InterPro" id="IPR049117">
    <property type="entry name" value="pulA_all-beta"/>
</dbReference>
<comment type="similarity">
    <text evidence="1">Belongs to the glycosyl hydrolase 13 family.</text>
</comment>
<dbReference type="SMART" id="SM00642">
    <property type="entry name" value="Aamy"/>
    <property type="match status" value="1"/>
</dbReference>
<dbReference type="AlphaFoldDB" id="A0A1Z1G750"/>
<dbReference type="GO" id="GO:0005975">
    <property type="term" value="P:carbohydrate metabolic process"/>
    <property type="evidence" value="ECO:0007669"/>
    <property type="project" value="InterPro"/>
</dbReference>
<evidence type="ECO:0000259" key="2">
    <source>
        <dbReference type="SMART" id="SM00642"/>
    </source>
</evidence>
<dbReference type="CDD" id="cd02860">
    <property type="entry name" value="E_set_Pullulanase"/>
    <property type="match status" value="1"/>
</dbReference>